<keyword evidence="4 7" id="KW-0472">Membrane</keyword>
<evidence type="ECO:0000259" key="8">
    <source>
        <dbReference type="PROSITE" id="PS50262"/>
    </source>
</evidence>
<keyword evidence="10" id="KW-1185">Reference proteome</keyword>
<dbReference type="Gene3D" id="1.20.1070.10">
    <property type="entry name" value="Rhodopsin 7-helix transmembrane proteins"/>
    <property type="match status" value="2"/>
</dbReference>
<feature type="region of interest" description="Disordered" evidence="6">
    <location>
        <begin position="335"/>
        <end position="396"/>
    </location>
</feature>
<evidence type="ECO:0000256" key="2">
    <source>
        <dbReference type="ARBA" id="ARBA00022692"/>
    </source>
</evidence>
<dbReference type="GO" id="GO:0004930">
    <property type="term" value="F:G protein-coupled receptor activity"/>
    <property type="evidence" value="ECO:0007669"/>
    <property type="project" value="UniProtKB-KW"/>
</dbReference>
<comment type="caution">
    <text evidence="9">The sequence shown here is derived from an EMBL/GenBank/DDBJ whole genome shotgun (WGS) entry which is preliminary data.</text>
</comment>
<name>A0AAE0YWS0_9GAST</name>
<dbReference type="PANTHER" id="PTHR46641:SF2">
    <property type="entry name" value="FMRFAMIDE RECEPTOR"/>
    <property type="match status" value="1"/>
</dbReference>
<evidence type="ECO:0000256" key="4">
    <source>
        <dbReference type="ARBA" id="ARBA00023136"/>
    </source>
</evidence>
<dbReference type="PRINTS" id="PR00237">
    <property type="entry name" value="GPCRRHODOPSN"/>
</dbReference>
<proteinExistence type="inferred from homology"/>
<keyword evidence="5" id="KW-0807">Transducer</keyword>
<evidence type="ECO:0000256" key="5">
    <source>
        <dbReference type="RuleBase" id="RU000688"/>
    </source>
</evidence>
<dbReference type="Proteomes" id="UP001283361">
    <property type="component" value="Unassembled WGS sequence"/>
</dbReference>
<feature type="transmembrane region" description="Helical" evidence="7">
    <location>
        <begin position="158"/>
        <end position="183"/>
    </location>
</feature>
<dbReference type="PROSITE" id="PS00237">
    <property type="entry name" value="G_PROTEIN_RECEP_F1_1"/>
    <property type="match status" value="1"/>
</dbReference>
<dbReference type="SUPFAM" id="SSF81321">
    <property type="entry name" value="Family A G protein-coupled receptor-like"/>
    <property type="match status" value="1"/>
</dbReference>
<protein>
    <recommendedName>
        <fullName evidence="8">G-protein coupled receptors family 1 profile domain-containing protein</fullName>
    </recommendedName>
</protein>
<accession>A0AAE0YWS0</accession>
<feature type="domain" description="G-protein coupled receptors family 1 profile" evidence="8">
    <location>
        <begin position="70"/>
        <end position="461"/>
    </location>
</feature>
<feature type="transmembrane region" description="Helical" evidence="7">
    <location>
        <begin position="66"/>
        <end position="87"/>
    </location>
</feature>
<feature type="compositionally biased region" description="Low complexity" evidence="6">
    <location>
        <begin position="337"/>
        <end position="347"/>
    </location>
</feature>
<gene>
    <name evidence="9" type="ORF">RRG08_058275</name>
</gene>
<dbReference type="AlphaFoldDB" id="A0AAE0YWS0"/>
<feature type="compositionally biased region" description="Polar residues" evidence="6">
    <location>
        <begin position="354"/>
        <end position="364"/>
    </location>
</feature>
<dbReference type="InterPro" id="IPR017452">
    <property type="entry name" value="GPCR_Rhodpsn_7TM"/>
</dbReference>
<evidence type="ECO:0000313" key="10">
    <source>
        <dbReference type="Proteomes" id="UP001283361"/>
    </source>
</evidence>
<dbReference type="GO" id="GO:0016020">
    <property type="term" value="C:membrane"/>
    <property type="evidence" value="ECO:0007669"/>
    <property type="project" value="UniProtKB-SubCell"/>
</dbReference>
<dbReference type="PROSITE" id="PS50262">
    <property type="entry name" value="G_PROTEIN_RECEP_F1_2"/>
    <property type="match status" value="1"/>
</dbReference>
<dbReference type="InterPro" id="IPR052954">
    <property type="entry name" value="GPCR-Ligand_Int"/>
</dbReference>
<sequence>MYFLVGISDSSYIAAEGVRHVGHYNSFYTPPAVILIKGFGVGLGVEEVSFKPFYEEGDTMVYFESLANGVITIFIISSTWLIVVMAAERYIAVCHPLRARKLISLRRTRTSIVLVFVVCVLTTIPIFLEKSIEPCLSDGRRVLVVRSRSEKSVTLRRILWALFFDFIPCAALVYFNLCLIVQIRRAKRLREQMTPQRSSLLRWTAGSAASAAKAKRTDRSAHTTASGATAAELEIMRAQGGCGGGINQRNVYLARPDRTSSKRGVKYARYVSFVNGKSDRINNSGDGEGRNRNSHSSHSHRSSCSDVDGQMYEHDIDSTSGCGRSSGACGVATAAGSNNSSSLVNNNNRRKRTPSPNTVNNSVQKVRIVINGASNSGSAGGGGSKRGGYSSRGRRPSDSALNSVTATLVAVVIFFLVLVSPSELLKFSISYIGASACQEQMVLYVTNFMQVLNFSLNFVLYCAVNKTFRHTLHGLVCCCWLSITG</sequence>
<keyword evidence="3 7" id="KW-1133">Transmembrane helix</keyword>
<evidence type="ECO:0000256" key="7">
    <source>
        <dbReference type="SAM" id="Phobius"/>
    </source>
</evidence>
<feature type="transmembrane region" description="Helical" evidence="7">
    <location>
        <begin position="108"/>
        <end position="128"/>
    </location>
</feature>
<keyword evidence="5" id="KW-0297">G-protein coupled receptor</keyword>
<feature type="transmembrane region" description="Helical" evidence="7">
    <location>
        <begin position="400"/>
        <end position="421"/>
    </location>
</feature>
<dbReference type="EMBL" id="JAWDGP010005302">
    <property type="protein sequence ID" value="KAK3757961.1"/>
    <property type="molecule type" value="Genomic_DNA"/>
</dbReference>
<keyword evidence="5" id="KW-0675">Receptor</keyword>
<keyword evidence="2 5" id="KW-0812">Transmembrane</keyword>
<feature type="compositionally biased region" description="Basic residues" evidence="6">
    <location>
        <begin position="292"/>
        <end position="301"/>
    </location>
</feature>
<organism evidence="9 10">
    <name type="scientific">Elysia crispata</name>
    <name type="common">lettuce slug</name>
    <dbReference type="NCBI Taxonomy" id="231223"/>
    <lineage>
        <taxon>Eukaryota</taxon>
        <taxon>Metazoa</taxon>
        <taxon>Spiralia</taxon>
        <taxon>Lophotrochozoa</taxon>
        <taxon>Mollusca</taxon>
        <taxon>Gastropoda</taxon>
        <taxon>Heterobranchia</taxon>
        <taxon>Euthyneura</taxon>
        <taxon>Panpulmonata</taxon>
        <taxon>Sacoglossa</taxon>
        <taxon>Placobranchoidea</taxon>
        <taxon>Plakobranchidae</taxon>
        <taxon>Elysia</taxon>
    </lineage>
</organism>
<dbReference type="Pfam" id="PF00001">
    <property type="entry name" value="7tm_1"/>
    <property type="match status" value="1"/>
</dbReference>
<comment type="subcellular location">
    <subcellularLocation>
        <location evidence="1">Membrane</location>
    </subcellularLocation>
</comment>
<comment type="similarity">
    <text evidence="5">Belongs to the G-protein coupled receptor 1 family.</text>
</comment>
<dbReference type="CDD" id="cd00637">
    <property type="entry name" value="7tm_classA_rhodopsin-like"/>
    <property type="match status" value="1"/>
</dbReference>
<evidence type="ECO:0000313" key="9">
    <source>
        <dbReference type="EMBL" id="KAK3757961.1"/>
    </source>
</evidence>
<feature type="transmembrane region" description="Helical" evidence="7">
    <location>
        <begin position="441"/>
        <end position="464"/>
    </location>
</feature>
<evidence type="ECO:0000256" key="6">
    <source>
        <dbReference type="SAM" id="MobiDB-lite"/>
    </source>
</evidence>
<dbReference type="PANTHER" id="PTHR46641">
    <property type="entry name" value="FMRFAMIDE RECEPTOR-RELATED"/>
    <property type="match status" value="1"/>
</dbReference>
<evidence type="ECO:0000256" key="3">
    <source>
        <dbReference type="ARBA" id="ARBA00022989"/>
    </source>
</evidence>
<dbReference type="InterPro" id="IPR000276">
    <property type="entry name" value="GPCR_Rhodpsn"/>
</dbReference>
<feature type="region of interest" description="Disordered" evidence="6">
    <location>
        <begin position="278"/>
        <end position="308"/>
    </location>
</feature>
<evidence type="ECO:0000256" key="1">
    <source>
        <dbReference type="ARBA" id="ARBA00004370"/>
    </source>
</evidence>
<reference evidence="9" key="1">
    <citation type="journal article" date="2023" name="G3 (Bethesda)">
        <title>A reference genome for the long-term kleptoplast-retaining sea slug Elysia crispata morphotype clarki.</title>
        <authorList>
            <person name="Eastman K.E."/>
            <person name="Pendleton A.L."/>
            <person name="Shaikh M.A."/>
            <person name="Suttiyut T."/>
            <person name="Ogas R."/>
            <person name="Tomko P."/>
            <person name="Gavelis G."/>
            <person name="Widhalm J.R."/>
            <person name="Wisecaver J.H."/>
        </authorList>
    </citation>
    <scope>NUCLEOTIDE SEQUENCE</scope>
    <source>
        <strain evidence="9">ECLA1</strain>
    </source>
</reference>